<dbReference type="Gene3D" id="1.10.287.70">
    <property type="match status" value="1"/>
</dbReference>
<dbReference type="InterPro" id="IPR005821">
    <property type="entry name" value="Ion_trans_dom"/>
</dbReference>
<dbReference type="EMBL" id="WTPW01000484">
    <property type="protein sequence ID" value="KAF0507085.1"/>
    <property type="molecule type" value="Genomic_DNA"/>
</dbReference>
<dbReference type="InterPro" id="IPR024862">
    <property type="entry name" value="TRPV"/>
</dbReference>
<dbReference type="SUPFAM" id="SSF82171">
    <property type="entry name" value="DPP6 N-terminal domain-like"/>
    <property type="match status" value="1"/>
</dbReference>
<name>A0A8H4EKY0_GIGMA</name>
<feature type="compositionally biased region" description="Polar residues" evidence="6">
    <location>
        <begin position="1"/>
        <end position="11"/>
    </location>
</feature>
<dbReference type="GO" id="GO:0005216">
    <property type="term" value="F:monoatomic ion channel activity"/>
    <property type="evidence" value="ECO:0007669"/>
    <property type="project" value="InterPro"/>
</dbReference>
<evidence type="ECO:0000313" key="9">
    <source>
        <dbReference type="EMBL" id="KAF0507085.1"/>
    </source>
</evidence>
<feature type="domain" description="Ion transport" evidence="8">
    <location>
        <begin position="800"/>
        <end position="1066"/>
    </location>
</feature>
<protein>
    <submittedName>
        <fullName evidence="9">Transient receptor potential cation channel subfamily a member 1-like</fullName>
    </submittedName>
</protein>
<keyword evidence="10" id="KW-1185">Reference proteome</keyword>
<evidence type="ECO:0000256" key="3">
    <source>
        <dbReference type="ARBA" id="ARBA00022737"/>
    </source>
</evidence>
<dbReference type="GO" id="GO:0005886">
    <property type="term" value="C:plasma membrane"/>
    <property type="evidence" value="ECO:0007669"/>
    <property type="project" value="TreeGrafter"/>
</dbReference>
<keyword evidence="5 7" id="KW-0472">Membrane</keyword>
<evidence type="ECO:0000256" key="1">
    <source>
        <dbReference type="ARBA" id="ARBA00004141"/>
    </source>
</evidence>
<sequence>METESSKSAQPNIPPKEEPKEFELDIIYDDPHNGYPITQIDCSPKMEYVATLSEFDKSVVLWSVDTKSQSLQYENTISNKMIDIGSETSTTFAVSDNGCVAIKLRRLNPRNFEIYNLKKKPTETSLHFPYLHKNISHLSFTNNGNLVMISTNEHKTYIFYPKETDNHVEWIFKSMIEMKNFSVSDRIYITPKGKLIFFKKETYEITIWNLKTLSIEAQILLDWNFNFECVGLSDDEELLGISASSSKSKSTYLYVFSTTNGMNLSKYTYEESVMIDGIHFIASNFGERILITSHVLESLERIKMDLNVHRFHDEKLTFDYDLMDPHNLTDPVSADKLFRRLKATIKMPYIIKLDCIIYANEEQLFIEKLVNHSVKDNWINYLRMDLNDYNKISTPPGKKDIIDFIRTIDSTKYIQATVTYEGYLTEWTLSCKDVMFTLDVSQKKYEVSGENKREPVHEKKQQKANMYVRKCKILKNDDLVMVTEKCVILWTFNQPKGISVHYIWGVGKDVKDKYWEAEFNGSLTDRFLPQSDFDGIIKEINMKSDKVTTNLYDLLLNNYIEEIFFLAYCGKELMERFLNLNMDWWIEQLCENCVKKCLYDKDGCDLQSNIQLLSIIAQFYSELIQTNPAIIYNFLAQMAFVVPSIENYYAYYNSLSSSPHLYHYNSYYNLHEISHINNVFFIISKYWLVFKNNYNTFIQNQLKPLENYYRKLFSFIQNYLIEPFENYYRIYYLDHGATIKLLFPLPYFVNYPKKFNVLKEFWKPKSSSFTKSIDLELYKTWNGEALLNFKWNTYGKFYYLFIWMIYTIFLCCFTVVATLSNDISWTHQQILLVFAIILGIWQFIFEFRQFIYSPILYITSPWNYIDLGAILLPTITSIIWLKNYTAPTWTIIFSTLLLELKFLTYFRAIAHIGVYFAMIIGVAKRAFLFLIILAFIVFAFAHSLHLLLRPATGISLDQSNYSNDPNNPWNLATKYYTVNPDGSVNKNPILIEPPNESTNMFSTLISAILAVYIMLTGDTSSLSPWALNENISLTILVVIFSFFTTIYLMNLFIGLLSDAINETNNKEYFLIQRAEVGLFGIIIFV</sequence>
<comment type="subcellular location">
    <subcellularLocation>
        <location evidence="1">Membrane</location>
        <topology evidence="1">Multi-pass membrane protein</topology>
    </subcellularLocation>
</comment>
<feature type="transmembrane region" description="Helical" evidence="7">
    <location>
        <begin position="926"/>
        <end position="948"/>
    </location>
</feature>
<feature type="transmembrane region" description="Helical" evidence="7">
    <location>
        <begin position="797"/>
        <end position="819"/>
    </location>
</feature>
<feature type="transmembrane region" description="Helical" evidence="7">
    <location>
        <begin position="1035"/>
        <end position="1056"/>
    </location>
</feature>
<dbReference type="OrthoDB" id="2392335at2759"/>
<evidence type="ECO:0000313" key="10">
    <source>
        <dbReference type="Proteomes" id="UP000439903"/>
    </source>
</evidence>
<dbReference type="Pfam" id="PF00520">
    <property type="entry name" value="Ion_trans"/>
    <property type="match status" value="1"/>
</dbReference>
<keyword evidence="2 7" id="KW-0812">Transmembrane</keyword>
<proteinExistence type="predicted"/>
<comment type="caution">
    <text evidence="9">The sequence shown here is derived from an EMBL/GenBank/DDBJ whole genome shotgun (WGS) entry which is preliminary data.</text>
</comment>
<evidence type="ECO:0000256" key="5">
    <source>
        <dbReference type="ARBA" id="ARBA00023136"/>
    </source>
</evidence>
<keyword evidence="4 7" id="KW-1133">Transmembrane helix</keyword>
<feature type="transmembrane region" description="Helical" evidence="7">
    <location>
        <begin position="831"/>
        <end position="851"/>
    </location>
</feature>
<dbReference type="PANTHER" id="PTHR10582">
    <property type="entry name" value="TRANSIENT RECEPTOR POTENTIAL ION CHANNEL PROTEIN"/>
    <property type="match status" value="1"/>
</dbReference>
<dbReference type="Gene3D" id="2.130.10.10">
    <property type="entry name" value="YVTN repeat-like/Quinoprotein amine dehydrogenase"/>
    <property type="match status" value="1"/>
</dbReference>
<evidence type="ECO:0000256" key="2">
    <source>
        <dbReference type="ARBA" id="ARBA00022692"/>
    </source>
</evidence>
<dbReference type="PANTHER" id="PTHR10582:SF2">
    <property type="entry name" value="INACTIVE"/>
    <property type="match status" value="1"/>
</dbReference>
<feature type="region of interest" description="Disordered" evidence="6">
    <location>
        <begin position="1"/>
        <end position="20"/>
    </location>
</feature>
<evidence type="ECO:0000256" key="4">
    <source>
        <dbReference type="ARBA" id="ARBA00022989"/>
    </source>
</evidence>
<feature type="transmembrane region" description="Helical" evidence="7">
    <location>
        <begin position="998"/>
        <end position="1015"/>
    </location>
</feature>
<evidence type="ECO:0000259" key="8">
    <source>
        <dbReference type="Pfam" id="PF00520"/>
    </source>
</evidence>
<feature type="transmembrane region" description="Helical" evidence="7">
    <location>
        <begin position="863"/>
        <end position="881"/>
    </location>
</feature>
<keyword evidence="3" id="KW-0677">Repeat</keyword>
<gene>
    <name evidence="9" type="ORF">F8M41_019077</name>
</gene>
<evidence type="ECO:0000256" key="7">
    <source>
        <dbReference type="SAM" id="Phobius"/>
    </source>
</evidence>
<dbReference type="InterPro" id="IPR015943">
    <property type="entry name" value="WD40/YVTN_repeat-like_dom_sf"/>
</dbReference>
<dbReference type="GO" id="GO:0098703">
    <property type="term" value="P:calcium ion import across plasma membrane"/>
    <property type="evidence" value="ECO:0007669"/>
    <property type="project" value="TreeGrafter"/>
</dbReference>
<keyword evidence="9" id="KW-0675">Receptor</keyword>
<accession>A0A8H4EKY0</accession>
<reference evidence="9 10" key="1">
    <citation type="journal article" date="2019" name="Environ. Microbiol.">
        <title>At the nexus of three kingdoms: the genome of the mycorrhizal fungus Gigaspora margarita provides insights into plant, endobacterial and fungal interactions.</title>
        <authorList>
            <person name="Venice F."/>
            <person name="Ghignone S."/>
            <person name="Salvioli di Fossalunga A."/>
            <person name="Amselem J."/>
            <person name="Novero M."/>
            <person name="Xianan X."/>
            <person name="Sedzielewska Toro K."/>
            <person name="Morin E."/>
            <person name="Lipzen A."/>
            <person name="Grigoriev I.V."/>
            <person name="Henrissat B."/>
            <person name="Martin F.M."/>
            <person name="Bonfante P."/>
        </authorList>
    </citation>
    <scope>NUCLEOTIDE SEQUENCE [LARGE SCALE GENOMIC DNA]</scope>
    <source>
        <strain evidence="9 10">BEG34</strain>
    </source>
</reference>
<organism evidence="9 10">
    <name type="scientific">Gigaspora margarita</name>
    <dbReference type="NCBI Taxonomy" id="4874"/>
    <lineage>
        <taxon>Eukaryota</taxon>
        <taxon>Fungi</taxon>
        <taxon>Fungi incertae sedis</taxon>
        <taxon>Mucoromycota</taxon>
        <taxon>Glomeromycotina</taxon>
        <taxon>Glomeromycetes</taxon>
        <taxon>Diversisporales</taxon>
        <taxon>Gigasporaceae</taxon>
        <taxon>Gigaspora</taxon>
    </lineage>
</organism>
<dbReference type="AlphaFoldDB" id="A0A8H4EKY0"/>
<evidence type="ECO:0000256" key="6">
    <source>
        <dbReference type="SAM" id="MobiDB-lite"/>
    </source>
</evidence>
<dbReference type="Proteomes" id="UP000439903">
    <property type="component" value="Unassembled WGS sequence"/>
</dbReference>
<feature type="transmembrane region" description="Helical" evidence="7">
    <location>
        <begin position="902"/>
        <end position="920"/>
    </location>
</feature>